<evidence type="ECO:0000313" key="2">
    <source>
        <dbReference type="Proteomes" id="UP000198923"/>
    </source>
</evidence>
<name>A0A1G8BCJ7_9ACTN</name>
<dbReference type="Pfam" id="PF10025">
    <property type="entry name" value="DUF2267"/>
    <property type="match status" value="1"/>
</dbReference>
<dbReference type="STRING" id="504805.SAMN05421505_1144"/>
<evidence type="ECO:0000313" key="1">
    <source>
        <dbReference type="EMBL" id="SDH30946.1"/>
    </source>
</evidence>
<proteinExistence type="predicted"/>
<sequence>MSHHHVRSIDHTVQTTKRWLADLAELIGTDDREFAQRVLRTWLHVVRDGLTVDGTAHFAAQLPDLLRGVYYNGWDPSAVPVRRDRHQFVEHFARTGRIAISDVPGLASTVTRFLCQELSEQSVVHALDRLPRDVRGVLLPSAPARRPDAAT</sequence>
<dbReference type="InterPro" id="IPR018727">
    <property type="entry name" value="DUF2267"/>
</dbReference>
<dbReference type="OrthoDB" id="20942at2"/>
<keyword evidence="2" id="KW-1185">Reference proteome</keyword>
<reference evidence="1 2" key="1">
    <citation type="submission" date="2016-10" db="EMBL/GenBank/DDBJ databases">
        <authorList>
            <person name="de Groot N.N."/>
        </authorList>
    </citation>
    <scope>NUCLEOTIDE SEQUENCE [LARGE SCALE GENOMIC DNA]</scope>
    <source>
        <strain evidence="1 2">CPCC 201354</strain>
    </source>
</reference>
<dbReference type="InterPro" id="IPR038282">
    <property type="entry name" value="DUF2267_sf"/>
</dbReference>
<dbReference type="Gene3D" id="1.10.490.110">
    <property type="entry name" value="Uncharacterized conserved protein DUF2267"/>
    <property type="match status" value="1"/>
</dbReference>
<accession>A0A1G8BCJ7</accession>
<dbReference type="RefSeq" id="WP_093171331.1">
    <property type="nucleotide sequence ID" value="NZ_FNCN01000014.1"/>
</dbReference>
<protein>
    <submittedName>
        <fullName evidence="1">Uncharacterized conserved protein, DUF2267 family</fullName>
    </submittedName>
</protein>
<dbReference type="EMBL" id="FNCN01000014">
    <property type="protein sequence ID" value="SDH30946.1"/>
    <property type="molecule type" value="Genomic_DNA"/>
</dbReference>
<dbReference type="Proteomes" id="UP000198923">
    <property type="component" value="Unassembled WGS sequence"/>
</dbReference>
<dbReference type="AlphaFoldDB" id="A0A1G8BCJ7"/>
<organism evidence="1 2">
    <name type="scientific">Sinosporangium album</name>
    <dbReference type="NCBI Taxonomy" id="504805"/>
    <lineage>
        <taxon>Bacteria</taxon>
        <taxon>Bacillati</taxon>
        <taxon>Actinomycetota</taxon>
        <taxon>Actinomycetes</taxon>
        <taxon>Streptosporangiales</taxon>
        <taxon>Streptosporangiaceae</taxon>
        <taxon>Sinosporangium</taxon>
    </lineage>
</organism>
<gene>
    <name evidence="1" type="ORF">SAMN05421505_1144</name>
</gene>